<organism evidence="3 4">
    <name type="scientific">Candidatus Daviesbacteria bacterium RIFCSPHIGHO2_01_FULL_41_23</name>
    <dbReference type="NCBI Taxonomy" id="1797764"/>
    <lineage>
        <taxon>Bacteria</taxon>
        <taxon>Candidatus Daviesiibacteriota</taxon>
    </lineage>
</organism>
<gene>
    <name evidence="3" type="ORF">A2871_01165</name>
</gene>
<comment type="caution">
    <text evidence="3">The sequence shown here is derived from an EMBL/GenBank/DDBJ whole genome shotgun (WGS) entry which is preliminary data.</text>
</comment>
<dbReference type="Pfam" id="PF00535">
    <property type="entry name" value="Glycos_transf_2"/>
    <property type="match status" value="1"/>
</dbReference>
<protein>
    <recommendedName>
        <fullName evidence="2">Glycosyltransferase 2-like domain-containing protein</fullName>
    </recommendedName>
</protein>
<accession>A0A1F5ISZ5</accession>
<name>A0A1F5ISZ5_9BACT</name>
<dbReference type="Gene3D" id="3.90.550.10">
    <property type="entry name" value="Spore Coat Polysaccharide Biosynthesis Protein SpsA, Chain A"/>
    <property type="match status" value="1"/>
</dbReference>
<keyword evidence="1" id="KW-0472">Membrane</keyword>
<dbReference type="PANTHER" id="PTHR43179:SF7">
    <property type="entry name" value="RHAMNOSYLTRANSFERASE WBBL"/>
    <property type="match status" value="1"/>
</dbReference>
<dbReference type="PANTHER" id="PTHR43179">
    <property type="entry name" value="RHAMNOSYLTRANSFERASE WBBL"/>
    <property type="match status" value="1"/>
</dbReference>
<evidence type="ECO:0000313" key="3">
    <source>
        <dbReference type="EMBL" id="OGE19446.1"/>
    </source>
</evidence>
<dbReference type="InterPro" id="IPR029044">
    <property type="entry name" value="Nucleotide-diphossugar_trans"/>
</dbReference>
<evidence type="ECO:0000259" key="2">
    <source>
        <dbReference type="Pfam" id="PF00535"/>
    </source>
</evidence>
<dbReference type="Proteomes" id="UP000176336">
    <property type="component" value="Unassembled WGS sequence"/>
</dbReference>
<dbReference type="SUPFAM" id="SSF53448">
    <property type="entry name" value="Nucleotide-diphospho-sugar transferases"/>
    <property type="match status" value="1"/>
</dbReference>
<dbReference type="CDD" id="cd04186">
    <property type="entry name" value="GT_2_like_c"/>
    <property type="match status" value="1"/>
</dbReference>
<proteinExistence type="predicted"/>
<dbReference type="EMBL" id="MFCR01000003">
    <property type="protein sequence ID" value="OGE19446.1"/>
    <property type="molecule type" value="Genomic_DNA"/>
</dbReference>
<feature type="transmembrane region" description="Helical" evidence="1">
    <location>
        <begin position="273"/>
        <end position="296"/>
    </location>
</feature>
<dbReference type="AlphaFoldDB" id="A0A1F5ISZ5"/>
<dbReference type="InterPro" id="IPR001173">
    <property type="entry name" value="Glyco_trans_2-like"/>
</dbReference>
<keyword evidence="1" id="KW-0812">Transmembrane</keyword>
<keyword evidence="1" id="KW-1133">Transmembrane helix</keyword>
<evidence type="ECO:0000256" key="1">
    <source>
        <dbReference type="SAM" id="Phobius"/>
    </source>
</evidence>
<sequence length="312" mass="35356">MTTEGTYMQNLDLSVVILSFNTKDITGRCLDRLKISKEYCEKRLKNKISVIVVDNSSSDGSVGFIKSGYPWVKLVASKENLGFSKGNNLAMKQVKTPFILLLNSDVYVEEESLYKALAYFRVNLNCDVLGGRLNYATGGLQPSCGNLPDPLNIVFWILGLGNLPILKDLITPFHPKNRGYFSKAHRVGWVMGAFFMLKRKVFEKTGGFDENLFMHMEEVEWCKRIRDGGFKTWYVPAVSVVHLHGASTNFDLSPSFLNELKGMRYFILKHMNLLYLPLKLTLSFGLILRVIAFSLLGKTKRARVYLEGLKVI</sequence>
<feature type="domain" description="Glycosyltransferase 2-like" evidence="2">
    <location>
        <begin position="14"/>
        <end position="204"/>
    </location>
</feature>
<reference evidence="3 4" key="1">
    <citation type="journal article" date="2016" name="Nat. Commun.">
        <title>Thousands of microbial genomes shed light on interconnected biogeochemical processes in an aquifer system.</title>
        <authorList>
            <person name="Anantharaman K."/>
            <person name="Brown C.T."/>
            <person name="Hug L.A."/>
            <person name="Sharon I."/>
            <person name="Castelle C.J."/>
            <person name="Probst A.J."/>
            <person name="Thomas B.C."/>
            <person name="Singh A."/>
            <person name="Wilkins M.J."/>
            <person name="Karaoz U."/>
            <person name="Brodie E.L."/>
            <person name="Williams K.H."/>
            <person name="Hubbard S.S."/>
            <person name="Banfield J.F."/>
        </authorList>
    </citation>
    <scope>NUCLEOTIDE SEQUENCE [LARGE SCALE GENOMIC DNA]</scope>
</reference>
<evidence type="ECO:0000313" key="4">
    <source>
        <dbReference type="Proteomes" id="UP000176336"/>
    </source>
</evidence>